<proteinExistence type="predicted"/>
<dbReference type="PANTHER" id="PTHR11102">
    <property type="entry name" value="SEL-1-LIKE PROTEIN"/>
    <property type="match status" value="1"/>
</dbReference>
<keyword evidence="2" id="KW-0812">Transmembrane</keyword>
<feature type="transmembrane region" description="Helical" evidence="2">
    <location>
        <begin position="419"/>
        <end position="438"/>
    </location>
</feature>
<keyword evidence="2" id="KW-0472">Membrane</keyword>
<dbReference type="EMBL" id="SHKX01000010">
    <property type="protein sequence ID" value="RZU47372.1"/>
    <property type="molecule type" value="Genomic_DNA"/>
</dbReference>
<dbReference type="GO" id="GO:0005524">
    <property type="term" value="F:ATP binding"/>
    <property type="evidence" value="ECO:0007669"/>
    <property type="project" value="InterPro"/>
</dbReference>
<evidence type="ECO:0000256" key="2">
    <source>
        <dbReference type="SAM" id="Phobius"/>
    </source>
</evidence>
<name>A0A4Q7Z9Y0_9GAMM</name>
<feature type="transmembrane region" description="Helical" evidence="2">
    <location>
        <begin position="476"/>
        <end position="495"/>
    </location>
</feature>
<accession>A0A4Q7Z9Y0</accession>
<dbReference type="Gene3D" id="1.25.40.10">
    <property type="entry name" value="Tetratricopeptide repeat domain"/>
    <property type="match status" value="1"/>
</dbReference>
<feature type="transmembrane region" description="Helical" evidence="2">
    <location>
        <begin position="706"/>
        <end position="724"/>
    </location>
</feature>
<feature type="region of interest" description="Disordered" evidence="1">
    <location>
        <begin position="735"/>
        <end position="772"/>
    </location>
</feature>
<dbReference type="InterPro" id="IPR006597">
    <property type="entry name" value="Sel1-like"/>
</dbReference>
<feature type="transmembrane region" description="Helical" evidence="2">
    <location>
        <begin position="507"/>
        <end position="526"/>
    </location>
</feature>
<dbReference type="PANTHER" id="PTHR11102:SF160">
    <property type="entry name" value="ERAD-ASSOCIATED E3 UBIQUITIN-PROTEIN LIGASE COMPONENT HRD3"/>
    <property type="match status" value="1"/>
</dbReference>
<keyword evidence="2" id="KW-1133">Transmembrane helix</keyword>
<dbReference type="SMART" id="SM00671">
    <property type="entry name" value="SEL1"/>
    <property type="match status" value="3"/>
</dbReference>
<dbReference type="PROSITE" id="PS50011">
    <property type="entry name" value="PROTEIN_KINASE_DOM"/>
    <property type="match status" value="1"/>
</dbReference>
<protein>
    <submittedName>
        <fullName evidence="4">Sel1 repeat-containing protein</fullName>
    </submittedName>
</protein>
<dbReference type="Pfam" id="PF08238">
    <property type="entry name" value="Sel1"/>
    <property type="match status" value="3"/>
</dbReference>
<dbReference type="InterPro" id="IPR000719">
    <property type="entry name" value="Prot_kinase_dom"/>
</dbReference>
<organism evidence="4 5">
    <name type="scientific">Fluviicoccus keumensis</name>
    <dbReference type="NCBI Taxonomy" id="1435465"/>
    <lineage>
        <taxon>Bacteria</taxon>
        <taxon>Pseudomonadati</taxon>
        <taxon>Pseudomonadota</taxon>
        <taxon>Gammaproteobacteria</taxon>
        <taxon>Moraxellales</taxon>
        <taxon>Moraxellaceae</taxon>
        <taxon>Fluviicoccus</taxon>
    </lineage>
</organism>
<dbReference type="InterPro" id="IPR011009">
    <property type="entry name" value="Kinase-like_dom_sf"/>
</dbReference>
<sequence>MKTVADLFANDHVVLGKVAPVDRHFVHVEKMPAEDEETACTWIKSVEPGQLQNEYWVAREKNLLLLLKKLPQVVHLRKDDDNSDSSYHTVRTRDAGVTLDAWLKMKPQHIASGRTLEHPFAHVGAFLRLARGLLTALKSIHREGVIHAHLDGTNICLPYAPFPFRFDTGIRPDFANVCLIDFMFAVSSTLRLYRPMAITPLAPPSAHSALLRNALETDAALQRAEAIQEIDYSVDLYALGHVLEDIFQRGLIYPGNMQSQMEMTIYNLIHELLGYDDGIPEALAEKYGSTMPHDIYIKRIDNMLTLDPHVDNDDHDMLLLDPAQVLDPEAPEEETLPVATPHQPADEPVSGTLPADPLLVTASADTPEMTAHAPEAAASGLRSYLEISKWMVVGLLLLVQGMHFLYSEGGKMGLDVVPSLLLMLAIAVGVLVVALVAVPRDQLLKYVEGDDDLPGGGYGQGGFAQTPLRDDEYITVNAYVIVALLLTGQICSVIYEHGENMKLDVVPSMLLAVLIGVGSSVFKIWYDKFMAPKPLNRIDDDIEETDAPEPEAVAAEVMAESTGIAAAATVAEAAFAVQETAEAPAEDAPVAAVADIVEEAAPAPAAIETAPEADVAAAAPQAGPAPVEAPAVVAEEVVIAVAAPVVAVAAEAAVMSETVASAPAAAAAELPLAARTVHEEEPVAAALSADGTAAATDGHLELDNRIVIVVVLLLLLLFFYFSVLHHSDNTNTLPAAAPAPAPEVTEAAPAEEPGLPEAAPVEPEAPTSMPADTTALDSLLQSHAPVTAARPAKVKPAKTATAPKDAATEAAPAETATAQAAPAEAAPAPAEAAPAAAPEKPADKPAAAAVAEAPAAPAKPLGNPLAQAQNIMGWYYFKGINNVPQDYTEALKWFHKSAQLGDPSGQFNLGMMYANGYGIGKNQAEAARWFKLSADQGKANAQLNLGMMYLAGRGVAQNTEEGMRLLRLSAGQGDKNAQAYLDTLEKSGKAPTP</sequence>
<evidence type="ECO:0000256" key="1">
    <source>
        <dbReference type="SAM" id="MobiDB-lite"/>
    </source>
</evidence>
<dbReference type="OrthoDB" id="7057291at2"/>
<evidence type="ECO:0000313" key="5">
    <source>
        <dbReference type="Proteomes" id="UP000292423"/>
    </source>
</evidence>
<dbReference type="SUPFAM" id="SSF56112">
    <property type="entry name" value="Protein kinase-like (PK-like)"/>
    <property type="match status" value="1"/>
</dbReference>
<feature type="domain" description="Protein kinase" evidence="3">
    <location>
        <begin position="1"/>
        <end position="359"/>
    </location>
</feature>
<feature type="compositionally biased region" description="Low complexity" evidence="1">
    <location>
        <begin position="797"/>
        <end position="860"/>
    </location>
</feature>
<dbReference type="AlphaFoldDB" id="A0A4Q7Z9Y0"/>
<dbReference type="GO" id="GO:0004672">
    <property type="term" value="F:protein kinase activity"/>
    <property type="evidence" value="ECO:0007669"/>
    <property type="project" value="InterPro"/>
</dbReference>
<gene>
    <name evidence="4" type="ORF">EV700_0333</name>
</gene>
<reference evidence="4 5" key="1">
    <citation type="submission" date="2019-02" db="EMBL/GenBank/DDBJ databases">
        <title>Genomic Encyclopedia of Type Strains, Phase IV (KMG-IV): sequencing the most valuable type-strain genomes for metagenomic binning, comparative biology and taxonomic classification.</title>
        <authorList>
            <person name="Goeker M."/>
        </authorList>
    </citation>
    <scope>NUCLEOTIDE SEQUENCE [LARGE SCALE GENOMIC DNA]</scope>
    <source>
        <strain evidence="4 5">DSM 105135</strain>
    </source>
</reference>
<dbReference type="InterPro" id="IPR050767">
    <property type="entry name" value="Sel1_AlgK"/>
</dbReference>
<dbReference type="SUPFAM" id="SSF81901">
    <property type="entry name" value="HCP-like"/>
    <property type="match status" value="1"/>
</dbReference>
<dbReference type="RefSeq" id="WP_130410621.1">
    <property type="nucleotide sequence ID" value="NZ_SHKX01000010.1"/>
</dbReference>
<feature type="region of interest" description="Disordered" evidence="1">
    <location>
        <begin position="331"/>
        <end position="353"/>
    </location>
</feature>
<dbReference type="Proteomes" id="UP000292423">
    <property type="component" value="Unassembled WGS sequence"/>
</dbReference>
<comment type="caution">
    <text evidence="4">The sequence shown here is derived from an EMBL/GenBank/DDBJ whole genome shotgun (WGS) entry which is preliminary data.</text>
</comment>
<evidence type="ECO:0000259" key="3">
    <source>
        <dbReference type="PROSITE" id="PS50011"/>
    </source>
</evidence>
<keyword evidence="5" id="KW-1185">Reference proteome</keyword>
<feature type="compositionally biased region" description="Low complexity" evidence="1">
    <location>
        <begin position="735"/>
        <end position="766"/>
    </location>
</feature>
<dbReference type="Gene3D" id="1.10.510.10">
    <property type="entry name" value="Transferase(Phosphotransferase) domain 1"/>
    <property type="match status" value="1"/>
</dbReference>
<evidence type="ECO:0000313" key="4">
    <source>
        <dbReference type="EMBL" id="RZU47372.1"/>
    </source>
</evidence>
<feature type="region of interest" description="Disordered" evidence="1">
    <location>
        <begin position="786"/>
        <end position="860"/>
    </location>
</feature>
<dbReference type="InterPro" id="IPR011990">
    <property type="entry name" value="TPR-like_helical_dom_sf"/>
</dbReference>